<proteinExistence type="predicted"/>
<evidence type="ECO:0000313" key="2">
    <source>
        <dbReference type="Proteomes" id="UP001060085"/>
    </source>
</evidence>
<reference evidence="2" key="1">
    <citation type="journal article" date="2023" name="Nat. Plants">
        <title>Single-cell RNA sequencing provides a high-resolution roadmap for understanding the multicellular compartmentation of specialized metabolism.</title>
        <authorList>
            <person name="Sun S."/>
            <person name="Shen X."/>
            <person name="Li Y."/>
            <person name="Li Y."/>
            <person name="Wang S."/>
            <person name="Li R."/>
            <person name="Zhang H."/>
            <person name="Shen G."/>
            <person name="Guo B."/>
            <person name="Wei J."/>
            <person name="Xu J."/>
            <person name="St-Pierre B."/>
            <person name="Chen S."/>
            <person name="Sun C."/>
        </authorList>
    </citation>
    <scope>NUCLEOTIDE SEQUENCE [LARGE SCALE GENOMIC DNA]</scope>
</reference>
<keyword evidence="2" id="KW-1185">Reference proteome</keyword>
<protein>
    <submittedName>
        <fullName evidence="1">Uncharacterized protein</fullName>
    </submittedName>
</protein>
<dbReference type="EMBL" id="CM044703">
    <property type="protein sequence ID" value="KAI5672592.1"/>
    <property type="molecule type" value="Genomic_DNA"/>
</dbReference>
<evidence type="ECO:0000313" key="1">
    <source>
        <dbReference type="EMBL" id="KAI5672592.1"/>
    </source>
</evidence>
<organism evidence="1 2">
    <name type="scientific">Catharanthus roseus</name>
    <name type="common">Madagascar periwinkle</name>
    <name type="synonym">Vinca rosea</name>
    <dbReference type="NCBI Taxonomy" id="4058"/>
    <lineage>
        <taxon>Eukaryota</taxon>
        <taxon>Viridiplantae</taxon>
        <taxon>Streptophyta</taxon>
        <taxon>Embryophyta</taxon>
        <taxon>Tracheophyta</taxon>
        <taxon>Spermatophyta</taxon>
        <taxon>Magnoliopsida</taxon>
        <taxon>eudicotyledons</taxon>
        <taxon>Gunneridae</taxon>
        <taxon>Pentapetalae</taxon>
        <taxon>asterids</taxon>
        <taxon>lamiids</taxon>
        <taxon>Gentianales</taxon>
        <taxon>Apocynaceae</taxon>
        <taxon>Rauvolfioideae</taxon>
        <taxon>Vinceae</taxon>
        <taxon>Catharanthinae</taxon>
        <taxon>Catharanthus</taxon>
    </lineage>
</organism>
<name>A0ACC0BIV7_CATRO</name>
<comment type="caution">
    <text evidence="1">The sequence shown here is derived from an EMBL/GenBank/DDBJ whole genome shotgun (WGS) entry which is preliminary data.</text>
</comment>
<dbReference type="Proteomes" id="UP001060085">
    <property type="component" value="Linkage Group LG03"/>
</dbReference>
<gene>
    <name evidence="1" type="ORF">M9H77_12956</name>
</gene>
<sequence length="129" mass="15486">MENIDSHIVVHSWNEIKWVQDEDKWVLRENISIYSHIGKPYLYPHLSAQPISIVFSVSRYRDFKQIQYNRDSSTEESEERIQPLKKEAITLEQQWLLLKYHISAYHLTRRELRFTRPTGGQPTGRLEFV</sequence>
<accession>A0ACC0BIV7</accession>